<keyword evidence="1" id="KW-0812">Transmembrane</keyword>
<feature type="transmembrane region" description="Helical" evidence="1">
    <location>
        <begin position="64"/>
        <end position="85"/>
    </location>
</feature>
<reference evidence="2 3" key="1">
    <citation type="submission" date="2018-06" db="EMBL/GenBank/DDBJ databases">
        <authorList>
            <consortium name="Pathogen Informatics"/>
            <person name="Doyle S."/>
        </authorList>
    </citation>
    <scope>NUCLEOTIDE SEQUENCE [LARGE SCALE GENOMIC DNA]</scope>
    <source>
        <strain evidence="2 3">NCTC13337</strain>
    </source>
</reference>
<feature type="transmembrane region" description="Helical" evidence="1">
    <location>
        <begin position="12"/>
        <end position="33"/>
    </location>
</feature>
<dbReference type="EMBL" id="UHIC01000001">
    <property type="protein sequence ID" value="SUO95894.1"/>
    <property type="molecule type" value="Genomic_DNA"/>
</dbReference>
<feature type="transmembrane region" description="Helical" evidence="1">
    <location>
        <begin position="39"/>
        <end position="57"/>
    </location>
</feature>
<name>A0A380MUN3_9GAMM</name>
<dbReference type="PIRSF" id="PIRSF002746">
    <property type="entry name" value="Gluconate_transporter"/>
    <property type="match status" value="1"/>
</dbReference>
<keyword evidence="1" id="KW-0472">Membrane</keyword>
<feature type="transmembrane region" description="Helical" evidence="1">
    <location>
        <begin position="113"/>
        <end position="143"/>
    </location>
</feature>
<dbReference type="RefSeq" id="WP_072577326.1">
    <property type="nucleotide sequence ID" value="NZ_LWHB01000157.1"/>
</dbReference>
<feature type="transmembrane region" description="Helical" evidence="1">
    <location>
        <begin position="349"/>
        <end position="368"/>
    </location>
</feature>
<keyword evidence="1" id="KW-1133">Transmembrane helix</keyword>
<dbReference type="PANTHER" id="PTHR30354">
    <property type="entry name" value="GNT FAMILY GLUCONATE TRANSPORTER"/>
    <property type="match status" value="1"/>
</dbReference>
<evidence type="ECO:0000256" key="1">
    <source>
        <dbReference type="SAM" id="Phobius"/>
    </source>
</evidence>
<dbReference type="PANTHER" id="PTHR30354:SF25">
    <property type="entry name" value="INNER MEMBRANE PERMEASE YGBN"/>
    <property type="match status" value="1"/>
</dbReference>
<dbReference type="GO" id="GO:0005886">
    <property type="term" value="C:plasma membrane"/>
    <property type="evidence" value="ECO:0007669"/>
    <property type="project" value="TreeGrafter"/>
</dbReference>
<feature type="transmembrane region" description="Helical" evidence="1">
    <location>
        <begin position="273"/>
        <end position="296"/>
    </location>
</feature>
<dbReference type="InterPro" id="IPR003474">
    <property type="entry name" value="Glcn_transporter"/>
</dbReference>
<sequence>MNSALEWSQTMSAGTLLSIAAIAIFVILIAVMVFRLHAFLTLILVSLLTAFATGIPMENILKTLTGGFGSTLASVALLVGIGAMLGKLVEASGGAKVLADSMVNKFGEKHAPLALGVASLLVGFPIFFDAGLIIMLPIVFAVAKRLNGPVILYGIPTAAAFSVMHVFLPPHPGAVGAGVILNANLGIITVLGLIVAIPTFYLSGVVWARFISKRVNVNSPDLFAGVSDNELPNHPPSVGVIAALLLLPVLLIFMNTGLSALVKSGNLSGDAVWVKFLILIGNTPVALLIATLVAMLTLGRKITHDKTVLEKIMDSSLPTVCSVILITGAGGMFGGVLRASGIGDALSQSLSALGIPVIFAAYLIAVILRIAQGSATVALLTTASLISTVVAGGAFSDTAIACIVLAMAAGSVCASHVNDSGFWLVGRLMGMDVKTTLKVWTMQQTLESVIGFAFVYILYILFA</sequence>
<feature type="transmembrane region" description="Helical" evidence="1">
    <location>
        <begin position="445"/>
        <end position="462"/>
    </location>
</feature>
<feature type="transmembrane region" description="Helical" evidence="1">
    <location>
        <begin position="150"/>
        <end position="168"/>
    </location>
</feature>
<gene>
    <name evidence="2" type="primary">ygbN_1</name>
    <name evidence="2" type="ORF">NCTC13337_01639</name>
</gene>
<evidence type="ECO:0000313" key="3">
    <source>
        <dbReference type="Proteomes" id="UP000254601"/>
    </source>
</evidence>
<organism evidence="2 3">
    <name type="scientific">Suttonella ornithocola</name>
    <dbReference type="NCBI Taxonomy" id="279832"/>
    <lineage>
        <taxon>Bacteria</taxon>
        <taxon>Pseudomonadati</taxon>
        <taxon>Pseudomonadota</taxon>
        <taxon>Gammaproteobacteria</taxon>
        <taxon>Cardiobacteriales</taxon>
        <taxon>Cardiobacteriaceae</taxon>
        <taxon>Suttonella</taxon>
    </lineage>
</organism>
<proteinExistence type="predicted"/>
<keyword evidence="3" id="KW-1185">Reference proteome</keyword>
<protein>
    <submittedName>
        <fullName evidence="2">Inner membrane permease ygbN</fullName>
    </submittedName>
</protein>
<accession>A0A380MUN3</accession>
<feature type="transmembrane region" description="Helical" evidence="1">
    <location>
        <begin position="238"/>
        <end position="261"/>
    </location>
</feature>
<dbReference type="NCBIfam" id="TIGR00791">
    <property type="entry name" value="gntP"/>
    <property type="match status" value="1"/>
</dbReference>
<feature type="transmembrane region" description="Helical" evidence="1">
    <location>
        <begin position="317"/>
        <end position="337"/>
    </location>
</feature>
<dbReference type="AlphaFoldDB" id="A0A380MUN3"/>
<evidence type="ECO:0000313" key="2">
    <source>
        <dbReference type="EMBL" id="SUO95894.1"/>
    </source>
</evidence>
<dbReference type="Pfam" id="PF02447">
    <property type="entry name" value="GntP_permease"/>
    <property type="match status" value="1"/>
</dbReference>
<dbReference type="GO" id="GO:0015128">
    <property type="term" value="F:gluconate transmembrane transporter activity"/>
    <property type="evidence" value="ECO:0007669"/>
    <property type="project" value="InterPro"/>
</dbReference>
<dbReference type="Proteomes" id="UP000254601">
    <property type="component" value="Unassembled WGS sequence"/>
</dbReference>
<feature type="transmembrane region" description="Helical" evidence="1">
    <location>
        <begin position="180"/>
        <end position="208"/>
    </location>
</feature>
<feature type="transmembrane region" description="Helical" evidence="1">
    <location>
        <begin position="398"/>
        <end position="425"/>
    </location>
</feature>